<dbReference type="EMBL" id="JBHLWP010000016">
    <property type="protein sequence ID" value="MFC0253770.1"/>
    <property type="molecule type" value="Genomic_DNA"/>
</dbReference>
<dbReference type="InterPro" id="IPR011146">
    <property type="entry name" value="HIT-like"/>
</dbReference>
<dbReference type="Gene3D" id="3.30.428.10">
    <property type="entry name" value="HIT-like"/>
    <property type="match status" value="1"/>
</dbReference>
<evidence type="ECO:0000313" key="3">
    <source>
        <dbReference type="EMBL" id="MFC0253770.1"/>
    </source>
</evidence>
<dbReference type="EC" id="2.1.1.-" evidence="3"/>
<comment type="caution">
    <text evidence="3">The sequence shown here is derived from an EMBL/GenBank/DDBJ whole genome shotgun (WGS) entry which is preliminary data.</text>
</comment>
<dbReference type="GO" id="GO:0008168">
    <property type="term" value="F:methyltransferase activity"/>
    <property type="evidence" value="ECO:0007669"/>
    <property type="project" value="UniProtKB-KW"/>
</dbReference>
<keyword evidence="3" id="KW-0489">Methyltransferase</keyword>
<reference evidence="3 4" key="1">
    <citation type="submission" date="2024-09" db="EMBL/GenBank/DDBJ databases">
        <authorList>
            <person name="Sun Q."/>
            <person name="Mori K."/>
        </authorList>
    </citation>
    <scope>NUCLEOTIDE SEQUENCE [LARGE SCALE GENOMIC DNA]</scope>
    <source>
        <strain evidence="3 4">CCM 7792</strain>
    </source>
</reference>
<dbReference type="PROSITE" id="PS51084">
    <property type="entry name" value="HIT_2"/>
    <property type="match status" value="1"/>
</dbReference>
<dbReference type="GO" id="GO:0032259">
    <property type="term" value="P:methylation"/>
    <property type="evidence" value="ECO:0007669"/>
    <property type="project" value="UniProtKB-KW"/>
</dbReference>
<name>A0ABV6FJP5_9BURK</name>
<dbReference type="RefSeq" id="WP_379680935.1">
    <property type="nucleotide sequence ID" value="NZ_JBHLWP010000016.1"/>
</dbReference>
<dbReference type="SUPFAM" id="SSF54197">
    <property type="entry name" value="HIT-like"/>
    <property type="match status" value="1"/>
</dbReference>
<feature type="short sequence motif" description="Histidine triad motif" evidence="1">
    <location>
        <begin position="90"/>
        <end position="94"/>
    </location>
</feature>
<gene>
    <name evidence="3" type="ORF">ACFFJK_17875</name>
</gene>
<accession>A0ABV6FJP5</accession>
<evidence type="ECO:0000313" key="4">
    <source>
        <dbReference type="Proteomes" id="UP001589773"/>
    </source>
</evidence>
<sequence length="155" mass="17457">MTNVAGCELCDLSVPAVWAGPKFSVIIVEDANYPGFCRVIWRDHVREMSDLSREDRLLVNEAVHQLELAVREVMQPLKVNVASLGNVVPHLHWHVIPRYADDAHFPAPVWAQASRQADEATLAARRALLPQLADAIVRRFNQFQQEEQACPTQPT</sequence>
<dbReference type="Pfam" id="PF01230">
    <property type="entry name" value="HIT"/>
    <property type="match status" value="1"/>
</dbReference>
<dbReference type="Proteomes" id="UP001589773">
    <property type="component" value="Unassembled WGS sequence"/>
</dbReference>
<keyword evidence="4" id="KW-1185">Reference proteome</keyword>
<protein>
    <submittedName>
        <fullName evidence="3">HIT family protein</fullName>
        <ecNumber evidence="3">2.1.1.-</ecNumber>
    </submittedName>
</protein>
<feature type="domain" description="HIT" evidence="2">
    <location>
        <begin position="34"/>
        <end position="105"/>
    </location>
</feature>
<organism evidence="3 4">
    <name type="scientific">Massilia consociata</name>
    <dbReference type="NCBI Taxonomy" id="760117"/>
    <lineage>
        <taxon>Bacteria</taxon>
        <taxon>Pseudomonadati</taxon>
        <taxon>Pseudomonadota</taxon>
        <taxon>Betaproteobacteria</taxon>
        <taxon>Burkholderiales</taxon>
        <taxon>Oxalobacteraceae</taxon>
        <taxon>Telluria group</taxon>
        <taxon>Massilia</taxon>
    </lineage>
</organism>
<keyword evidence="3" id="KW-0808">Transferase</keyword>
<evidence type="ECO:0000256" key="1">
    <source>
        <dbReference type="PROSITE-ProRule" id="PRU00464"/>
    </source>
</evidence>
<evidence type="ECO:0000259" key="2">
    <source>
        <dbReference type="PROSITE" id="PS51084"/>
    </source>
</evidence>
<dbReference type="InterPro" id="IPR036265">
    <property type="entry name" value="HIT-like_sf"/>
</dbReference>
<proteinExistence type="predicted"/>